<dbReference type="Proteomes" id="UP000370142">
    <property type="component" value="Segment"/>
</dbReference>
<evidence type="ECO:0000313" key="2">
    <source>
        <dbReference type="EMBL" id="QGH75346.1"/>
    </source>
</evidence>
<protein>
    <submittedName>
        <fullName evidence="2">Uncharacterized protein</fullName>
    </submittedName>
</protein>
<evidence type="ECO:0000313" key="3">
    <source>
        <dbReference type="Proteomes" id="UP000370142"/>
    </source>
</evidence>
<dbReference type="GeneID" id="60321262"/>
<name>A0A5Q2WA13_9CAUD</name>
<evidence type="ECO:0000256" key="1">
    <source>
        <dbReference type="SAM" id="MobiDB-lite"/>
    </source>
</evidence>
<organism evidence="2 3">
    <name type="scientific">Mycobacterium phage Quesadilla</name>
    <dbReference type="NCBI Taxonomy" id="2664226"/>
    <lineage>
        <taxon>Viruses</taxon>
        <taxon>Duplodnaviria</taxon>
        <taxon>Heunggongvirae</taxon>
        <taxon>Uroviricota</taxon>
        <taxon>Caudoviricetes</taxon>
        <taxon>Bclasvirinae</taxon>
        <taxon>Quesadillavirus</taxon>
        <taxon>Quesadillavirus quesadilla</taxon>
    </lineage>
</organism>
<reference evidence="2 3" key="1">
    <citation type="submission" date="2019-10" db="EMBL/GenBank/DDBJ databases">
        <authorList>
            <person name="Jorgensen H.J."/>
            <person name="Tolsma S."/>
            <person name="Caruso S.M."/>
            <person name="Garlena R.A."/>
            <person name="Russell D.A."/>
            <person name="Pope W.H."/>
            <person name="Jacobs-Se D."/>
            <person name="Hatfull G.F."/>
        </authorList>
    </citation>
    <scope>NUCLEOTIDE SEQUENCE [LARGE SCALE GENOMIC DNA]</scope>
</reference>
<dbReference type="RefSeq" id="YP_009949854.1">
    <property type="nucleotide sequence ID" value="NC_051584.1"/>
</dbReference>
<accession>A0A5Q2WA13</accession>
<feature type="region of interest" description="Disordered" evidence="1">
    <location>
        <begin position="1"/>
        <end position="22"/>
    </location>
</feature>
<sequence>MFPSQLGYLQRSRRDRPAGTEENHMATITFTGITAEGETVTRTSGTMPYVAYAGGTWHKSFAAAHKAATDRYHAPGTKVIPVYPTAVNGKVTAEDVAEIAEHGWGDIDRERLLAVYQAKLAGSPSQAALDARVESAPVPSQDDIDATIQAEMDAQAAKRAKAAADRRRQRAAKKARENGEAEVVAKVEKAIEDVPSVELVAVKAPAKPKGVKAITAEGKKVWRGSGPAYNAYRRMREVRIQAKAAREAGDIAKAEALEVKVEERRVEWEQAKAAEKASA</sequence>
<keyword evidence="3" id="KW-1185">Reference proteome</keyword>
<dbReference type="EMBL" id="MN617843">
    <property type="protein sequence ID" value="QGH75346.1"/>
    <property type="molecule type" value="Genomic_DNA"/>
</dbReference>
<proteinExistence type="predicted"/>
<gene>
    <name evidence="2" type="primary">98</name>
    <name evidence="2" type="ORF">SEA_QUESADILLA_98</name>
</gene>
<dbReference type="KEGG" id="vg:60321262"/>